<dbReference type="OrthoDB" id="2687876at2759"/>
<protein>
    <recommendedName>
        <fullName evidence="1">F-box domain-containing protein</fullName>
    </recommendedName>
</protein>
<evidence type="ECO:0000259" key="1">
    <source>
        <dbReference type="PROSITE" id="PS50181"/>
    </source>
</evidence>
<dbReference type="InterPro" id="IPR001810">
    <property type="entry name" value="F-box_dom"/>
</dbReference>
<dbReference type="VEuPathDB" id="FungiDB:ASPCADRAFT_55460"/>
<name>A0A1R3RDE0_ASPC5</name>
<dbReference type="OMA" id="RSCAGCE"/>
<feature type="domain" description="F-box" evidence="1">
    <location>
        <begin position="62"/>
        <end position="108"/>
    </location>
</feature>
<reference evidence="3" key="1">
    <citation type="journal article" date="2017" name="Genome Biol.">
        <title>Comparative genomics reveals high biological diversity and specific adaptations in the industrially and medically important fungal genus Aspergillus.</title>
        <authorList>
            <person name="de Vries R.P."/>
            <person name="Riley R."/>
            <person name="Wiebenga A."/>
            <person name="Aguilar-Osorio G."/>
            <person name="Amillis S."/>
            <person name="Uchima C.A."/>
            <person name="Anderluh G."/>
            <person name="Asadollahi M."/>
            <person name="Askin M."/>
            <person name="Barry K."/>
            <person name="Battaglia E."/>
            <person name="Bayram O."/>
            <person name="Benocci T."/>
            <person name="Braus-Stromeyer S.A."/>
            <person name="Caldana C."/>
            <person name="Canovas D."/>
            <person name="Cerqueira G.C."/>
            <person name="Chen F."/>
            <person name="Chen W."/>
            <person name="Choi C."/>
            <person name="Clum A."/>
            <person name="Dos Santos R.A."/>
            <person name="Damasio A.R."/>
            <person name="Diallinas G."/>
            <person name="Emri T."/>
            <person name="Fekete E."/>
            <person name="Flipphi M."/>
            <person name="Freyberg S."/>
            <person name="Gallo A."/>
            <person name="Gournas C."/>
            <person name="Habgood R."/>
            <person name="Hainaut M."/>
            <person name="Harispe M.L."/>
            <person name="Henrissat B."/>
            <person name="Hilden K.S."/>
            <person name="Hope R."/>
            <person name="Hossain A."/>
            <person name="Karabika E."/>
            <person name="Karaffa L."/>
            <person name="Karanyi Z."/>
            <person name="Krasevec N."/>
            <person name="Kuo A."/>
            <person name="Kusch H."/>
            <person name="LaButti K."/>
            <person name="Lagendijk E.L."/>
            <person name="Lapidus A."/>
            <person name="Levasseur A."/>
            <person name="Lindquist E."/>
            <person name="Lipzen A."/>
            <person name="Logrieco A.F."/>
            <person name="MacCabe A."/>
            <person name="Maekelae M.R."/>
            <person name="Malavazi I."/>
            <person name="Melin P."/>
            <person name="Meyer V."/>
            <person name="Mielnichuk N."/>
            <person name="Miskei M."/>
            <person name="Molnar A.P."/>
            <person name="Mule G."/>
            <person name="Ngan C.Y."/>
            <person name="Orejas M."/>
            <person name="Orosz E."/>
            <person name="Ouedraogo J.P."/>
            <person name="Overkamp K.M."/>
            <person name="Park H.-S."/>
            <person name="Perrone G."/>
            <person name="Piumi F."/>
            <person name="Punt P.J."/>
            <person name="Ram A.F."/>
            <person name="Ramon A."/>
            <person name="Rauscher S."/>
            <person name="Record E."/>
            <person name="Riano-Pachon D.M."/>
            <person name="Robert V."/>
            <person name="Roehrig J."/>
            <person name="Ruller R."/>
            <person name="Salamov A."/>
            <person name="Salih N.S."/>
            <person name="Samson R.A."/>
            <person name="Sandor E."/>
            <person name="Sanguinetti M."/>
            <person name="Schuetze T."/>
            <person name="Sepcic K."/>
            <person name="Shelest E."/>
            <person name="Sherlock G."/>
            <person name="Sophianopoulou V."/>
            <person name="Squina F.M."/>
            <person name="Sun H."/>
            <person name="Susca A."/>
            <person name="Todd R.B."/>
            <person name="Tsang A."/>
            <person name="Unkles S.E."/>
            <person name="van de Wiele N."/>
            <person name="van Rossen-Uffink D."/>
            <person name="Oliveira J.V."/>
            <person name="Vesth T.C."/>
            <person name="Visser J."/>
            <person name="Yu J.-H."/>
            <person name="Zhou M."/>
            <person name="Andersen M.R."/>
            <person name="Archer D.B."/>
            <person name="Baker S.E."/>
            <person name="Benoit I."/>
            <person name="Brakhage A.A."/>
            <person name="Braus G.H."/>
            <person name="Fischer R."/>
            <person name="Frisvad J.C."/>
            <person name="Goldman G.H."/>
            <person name="Houbraken J."/>
            <person name="Oakley B."/>
            <person name="Pocsi I."/>
            <person name="Scazzocchio C."/>
            <person name="Seiboth B."/>
            <person name="vanKuyk P.A."/>
            <person name="Wortman J."/>
            <person name="Dyer P.S."/>
            <person name="Grigoriev I.V."/>
        </authorList>
    </citation>
    <scope>NUCLEOTIDE SEQUENCE [LARGE SCALE GENOMIC DNA]</scope>
    <source>
        <strain evidence="3">ITEM 5010</strain>
    </source>
</reference>
<dbReference type="InterPro" id="IPR036047">
    <property type="entry name" value="F-box-like_dom_sf"/>
</dbReference>
<proteinExistence type="predicted"/>
<dbReference type="Pfam" id="PF00646">
    <property type="entry name" value="F-box"/>
    <property type="match status" value="1"/>
</dbReference>
<evidence type="ECO:0000313" key="2">
    <source>
        <dbReference type="EMBL" id="OOF92495.1"/>
    </source>
</evidence>
<dbReference type="CDD" id="cd09917">
    <property type="entry name" value="F-box_SF"/>
    <property type="match status" value="1"/>
</dbReference>
<dbReference type="EMBL" id="KV907507">
    <property type="protein sequence ID" value="OOF92495.1"/>
    <property type="molecule type" value="Genomic_DNA"/>
</dbReference>
<dbReference type="PROSITE" id="PS50181">
    <property type="entry name" value="FBOX"/>
    <property type="match status" value="1"/>
</dbReference>
<organism evidence="2 3">
    <name type="scientific">Aspergillus carbonarius (strain ITEM 5010)</name>
    <dbReference type="NCBI Taxonomy" id="602072"/>
    <lineage>
        <taxon>Eukaryota</taxon>
        <taxon>Fungi</taxon>
        <taxon>Dikarya</taxon>
        <taxon>Ascomycota</taxon>
        <taxon>Pezizomycotina</taxon>
        <taxon>Eurotiomycetes</taxon>
        <taxon>Eurotiomycetidae</taxon>
        <taxon>Eurotiales</taxon>
        <taxon>Aspergillaceae</taxon>
        <taxon>Aspergillus</taxon>
        <taxon>Aspergillus subgen. Circumdati</taxon>
    </lineage>
</organism>
<sequence>MELDKAAASPYEYEGAPEMEIIRVGSYHRRDFDLAVARTNSRDHDQVRSWLLRSINAIPSRLGNLQILPFEIIYEICFLLDIQSLLNLRHVNRRAHQIVRRTRGYEAVITHALEALFVILRTKVASWYTLSDLFKVLCIRDCQFCGSFGGFIFLLSFTRCCFSCIREDSLPSVIPLSVVKKRLKSSLGCLESLVPMLRSLPGTYSMDEIVRKKRTQIMPAEFISRLSLREANEGARVRQSTETALLRYMVTTALPYLDVESGGIQNGICCSGCQIALERALGSSRVQPNACALRDKVYSYKGFMEHFRQCREAQNLWILSNQGVDVANFSEFVRRGGSFKKRDVIMYFDRK</sequence>
<accession>A0A1R3RDE0</accession>
<evidence type="ECO:0000313" key="3">
    <source>
        <dbReference type="Proteomes" id="UP000188318"/>
    </source>
</evidence>
<dbReference type="Proteomes" id="UP000188318">
    <property type="component" value="Unassembled WGS sequence"/>
</dbReference>
<keyword evidence="3" id="KW-1185">Reference proteome</keyword>
<dbReference type="STRING" id="602072.A0A1R3RDE0"/>
<dbReference type="AlphaFoldDB" id="A0A1R3RDE0"/>
<gene>
    <name evidence="2" type="ORF">ASPCADRAFT_55460</name>
</gene>
<dbReference type="SUPFAM" id="SSF81383">
    <property type="entry name" value="F-box domain"/>
    <property type="match status" value="1"/>
</dbReference>